<dbReference type="EMBL" id="LBRB01000004">
    <property type="protein sequence ID" value="KKP89008.1"/>
    <property type="molecule type" value="Genomic_DNA"/>
</dbReference>
<sequence>MSLTKQDLKRLEKLGLIVANMQTRLEVVEQKLSKIAESNKEDTTALYEETDLLKKRLKKLELKILALSHK</sequence>
<dbReference type="Proteomes" id="UP000034316">
    <property type="component" value="Unassembled WGS sequence"/>
</dbReference>
<proteinExistence type="predicted"/>
<dbReference type="AlphaFoldDB" id="A0A0G0D6U8"/>
<protein>
    <submittedName>
        <fullName evidence="1">Uncharacterized protein</fullName>
    </submittedName>
</protein>
<evidence type="ECO:0000313" key="1">
    <source>
        <dbReference type="EMBL" id="KKP89008.1"/>
    </source>
</evidence>
<name>A0A0G0D6U8_9BACT</name>
<organism evidence="1 2">
    <name type="scientific">Berkelbacteria bacterium GW2011_GWA2_35_9</name>
    <dbReference type="NCBI Taxonomy" id="1618333"/>
    <lineage>
        <taxon>Bacteria</taxon>
        <taxon>Candidatus Berkelbacteria</taxon>
    </lineage>
</organism>
<evidence type="ECO:0000313" key="2">
    <source>
        <dbReference type="Proteomes" id="UP000034316"/>
    </source>
</evidence>
<gene>
    <name evidence="1" type="ORF">UR93_C0004G0001</name>
</gene>
<reference evidence="1 2" key="1">
    <citation type="journal article" date="2015" name="Nature">
        <title>rRNA introns, odd ribosomes, and small enigmatic genomes across a large radiation of phyla.</title>
        <authorList>
            <person name="Brown C.T."/>
            <person name="Hug L.A."/>
            <person name="Thomas B.C."/>
            <person name="Sharon I."/>
            <person name="Castelle C.J."/>
            <person name="Singh A."/>
            <person name="Wilkins M.J."/>
            <person name="Williams K.H."/>
            <person name="Banfield J.F."/>
        </authorList>
    </citation>
    <scope>NUCLEOTIDE SEQUENCE [LARGE SCALE GENOMIC DNA]</scope>
</reference>
<accession>A0A0G0D6U8</accession>
<comment type="caution">
    <text evidence="1">The sequence shown here is derived from an EMBL/GenBank/DDBJ whole genome shotgun (WGS) entry which is preliminary data.</text>
</comment>
<dbReference type="STRING" id="1618333.UR93_C0004G0001"/>